<evidence type="ECO:0000313" key="2">
    <source>
        <dbReference type="Proteomes" id="UP000005012"/>
    </source>
</evidence>
<gene>
    <name evidence="1" type="ordered locus">S70_00135</name>
</gene>
<reference evidence="2" key="2">
    <citation type="submission" date="2012-04" db="EMBL/GenBank/DDBJ databases">
        <title>Complete genome sequence of Providencia stuartii clinical isolate MRSN 2154.</title>
        <authorList>
            <person name="Clifford R.J."/>
            <person name="Hang J."/>
            <person name="Riley M.C."/>
            <person name="Onmus-Leone F."/>
            <person name="Kuschner R.A."/>
            <person name="Lesho E.P."/>
            <person name="Waterman P.E."/>
        </authorList>
    </citation>
    <scope>NUCLEOTIDE SEQUENCE [LARGE SCALE GENOMIC DNA]</scope>
    <source>
        <strain evidence="2">MRSN 2154</strain>
    </source>
</reference>
<dbReference type="Proteomes" id="UP000005012">
    <property type="component" value="Chromosome"/>
</dbReference>
<dbReference type="KEGG" id="psi:S70_00135"/>
<name>A0A140NGZ3_PROSM</name>
<accession>A0A140NGZ3</accession>
<dbReference type="HOGENOM" id="CLU_187674_1_0_6"/>
<proteinExistence type="predicted"/>
<organism evidence="1 2">
    <name type="scientific">Providencia stuartii (strain MRSN 2154)</name>
    <dbReference type="NCBI Taxonomy" id="1157951"/>
    <lineage>
        <taxon>Bacteria</taxon>
        <taxon>Pseudomonadati</taxon>
        <taxon>Pseudomonadota</taxon>
        <taxon>Gammaproteobacteria</taxon>
        <taxon>Enterobacterales</taxon>
        <taxon>Morganellaceae</taxon>
        <taxon>Providencia</taxon>
    </lineage>
</organism>
<dbReference type="AlphaFoldDB" id="A0A140NGZ3"/>
<dbReference type="EMBL" id="CP003488">
    <property type="protein sequence ID" value="AFH91930.1"/>
    <property type="molecule type" value="Genomic_DNA"/>
</dbReference>
<reference evidence="1 2" key="1">
    <citation type="journal article" date="2012" name="J. Bacteriol.">
        <title>Complete Genome Sequence of Providencia stuartii Clinical Isolate MRSN 2154.</title>
        <authorList>
            <person name="Clifford R.J."/>
            <person name="Hang J."/>
            <person name="Riley M.C."/>
            <person name="Onmus-Leone F."/>
            <person name="Kuschner R.A."/>
            <person name="Lesho E.P."/>
            <person name="Waterman P.E."/>
        </authorList>
    </citation>
    <scope>NUCLEOTIDE SEQUENCE [LARGE SCALE GENOMIC DNA]</scope>
    <source>
        <strain evidence="1 2">MRSN 2154</strain>
    </source>
</reference>
<evidence type="ECO:0000313" key="1">
    <source>
        <dbReference type="EMBL" id="AFH91930.1"/>
    </source>
</evidence>
<sequence>MTKQMCTRVNVHICKHGIFQYNTKKVTGGAMSRKSIGISNDRYLKIERAAVDITAKTGKVTKWSEIVNFLIDEYLQEAKLDMISKDDKEKK</sequence>
<dbReference type="PATRIC" id="fig|1157951.4.peg.28"/>
<protein>
    <submittedName>
        <fullName evidence="1">Uncharacterized protein</fullName>
    </submittedName>
</protein>